<keyword evidence="1" id="KW-0614">Plasmid</keyword>
<evidence type="ECO:0000313" key="1">
    <source>
        <dbReference type="EMBL" id="XOU08962.1"/>
    </source>
</evidence>
<keyword evidence="2" id="KW-1185">Reference proteome</keyword>
<geneLocation type="plasmid" evidence="1 2">
    <name>lp38</name>
</geneLocation>
<gene>
    <name evidence="1" type="ORF">QIA00_05220</name>
</gene>
<dbReference type="EMBL" id="CP179253">
    <property type="protein sequence ID" value="XOU08962.1"/>
    <property type="molecule type" value="Genomic_DNA"/>
</dbReference>
<reference evidence="1" key="1">
    <citation type="submission" date="2024-11" db="EMBL/GenBank/DDBJ databases">
        <title>Sequencing of Borrelia variable plasmids from multiple Borrelia sensu lato isolates.</title>
        <authorList>
            <person name="Mongodin E.F."/>
            <person name="Rudenko N."/>
            <person name="Fraser C.M."/>
            <person name="Schutzer S."/>
            <person name="Luft B."/>
            <person name="Morgan R."/>
            <person name="Casjens S."/>
            <person name="Qiu W."/>
        </authorList>
    </citation>
    <scope>NUCLEOTIDE SEQUENCE</scope>
    <source>
        <strain evidence="1">SCW30h</strain>
    </source>
</reference>
<proteinExistence type="predicted"/>
<dbReference type="Proteomes" id="UP001305925">
    <property type="component" value="Plasmid lp38"/>
</dbReference>
<accession>A0ACD5G703</accession>
<name>A0ACD5G703_9SPIR</name>
<evidence type="ECO:0000313" key="2">
    <source>
        <dbReference type="Proteomes" id="UP001305925"/>
    </source>
</evidence>
<sequence>MLRALLIFLVNINLFSFEKEIKVYIDKIESVHTKYCSGNFEFDFFSPDKIFTNELQSIENVILMKYRRESIQYNYLNLLMSLVLCDVSYLINDPHKYNDLIQKLIRNYNCALKISLEDDNVPADYFIALGELAINLIPHNRKGLYSYFVNAKRHLETALKIDGDNVKAFIPLSILYTVRVSNRDFYKILFAKSYIDRAEDSNLNDRQKYLKELVKSSFLIRTNRRLEAIECLKKATAIFPNGNMAVLAIEKLKEGNSFYY</sequence>
<organism evidence="1 2">
    <name type="scientific">Borreliella americana</name>
    <dbReference type="NCBI Taxonomy" id="478807"/>
    <lineage>
        <taxon>Bacteria</taxon>
        <taxon>Pseudomonadati</taxon>
        <taxon>Spirochaetota</taxon>
        <taxon>Spirochaetia</taxon>
        <taxon>Spirochaetales</taxon>
        <taxon>Borreliaceae</taxon>
        <taxon>Borreliella</taxon>
    </lineage>
</organism>
<protein>
    <submittedName>
        <fullName evidence="1">Uncharacterized protein</fullName>
    </submittedName>
</protein>